<name>W0EAP8_9FIRM</name>
<keyword evidence="3" id="KW-1185">Reference proteome</keyword>
<dbReference type="PROSITE" id="PS51257">
    <property type="entry name" value="PROKAR_LIPOPROTEIN"/>
    <property type="match status" value="1"/>
</dbReference>
<protein>
    <recommendedName>
        <fullName evidence="4">DUF4309 domain-containing protein</fullName>
    </recommendedName>
</protein>
<evidence type="ECO:0008006" key="4">
    <source>
        <dbReference type="Google" id="ProtNLM"/>
    </source>
</evidence>
<dbReference type="OrthoDB" id="9762883at2"/>
<organism evidence="2 3">
    <name type="scientific">Desulfitobacterium metallireducens DSM 15288</name>
    <dbReference type="NCBI Taxonomy" id="871968"/>
    <lineage>
        <taxon>Bacteria</taxon>
        <taxon>Bacillati</taxon>
        <taxon>Bacillota</taxon>
        <taxon>Clostridia</taxon>
        <taxon>Eubacteriales</taxon>
        <taxon>Desulfitobacteriaceae</taxon>
        <taxon>Desulfitobacterium</taxon>
    </lineage>
</organism>
<dbReference type="STRING" id="871968.DESME_03810"/>
<accession>W0EAP8</accession>
<reference evidence="2 3" key="1">
    <citation type="submission" date="2013-12" db="EMBL/GenBank/DDBJ databases">
        <authorList>
            <consortium name="DOE Joint Genome Institute"/>
            <person name="Smidt H."/>
            <person name="Huntemann M."/>
            <person name="Han J."/>
            <person name="Chen A."/>
            <person name="Kyrpides N."/>
            <person name="Mavromatis K."/>
            <person name="Markowitz V."/>
            <person name="Palaniappan K."/>
            <person name="Ivanova N."/>
            <person name="Schaumberg A."/>
            <person name="Pati A."/>
            <person name="Liolios K."/>
            <person name="Nordberg H.P."/>
            <person name="Cantor M.N."/>
            <person name="Hua S.X."/>
            <person name="Woyke T."/>
        </authorList>
    </citation>
    <scope>NUCLEOTIDE SEQUENCE [LARGE SCALE GENOMIC DNA]</scope>
    <source>
        <strain evidence="3">DSM 15288</strain>
    </source>
</reference>
<dbReference type="HOGENOM" id="CLU_106616_0_0_9"/>
<dbReference type="KEGG" id="dmt:DESME_03810"/>
<dbReference type="AlphaFoldDB" id="W0EAP8"/>
<proteinExistence type="predicted"/>
<gene>
    <name evidence="2" type="ORF">DESME_03810</name>
</gene>
<dbReference type="Pfam" id="PF14172">
    <property type="entry name" value="DUF4309"/>
    <property type="match status" value="1"/>
</dbReference>
<keyword evidence="1" id="KW-0732">Signal</keyword>
<evidence type="ECO:0000313" key="2">
    <source>
        <dbReference type="EMBL" id="AHF06279.1"/>
    </source>
</evidence>
<evidence type="ECO:0000313" key="3">
    <source>
        <dbReference type="Proteomes" id="UP000010847"/>
    </source>
</evidence>
<evidence type="ECO:0000256" key="1">
    <source>
        <dbReference type="SAM" id="SignalP"/>
    </source>
</evidence>
<feature type="chain" id="PRO_5039338656" description="DUF4309 domain-containing protein" evidence="1">
    <location>
        <begin position="33"/>
        <end position="202"/>
    </location>
</feature>
<dbReference type="InterPro" id="IPR025453">
    <property type="entry name" value="DUF4309"/>
</dbReference>
<feature type="signal peptide" evidence="1">
    <location>
        <begin position="1"/>
        <end position="32"/>
    </location>
</feature>
<dbReference type="eggNOG" id="COG4219">
    <property type="taxonomic scope" value="Bacteria"/>
</dbReference>
<sequence length="202" mass="22353">MANRLFKNKGLRRVIAGLVLSLLIGCSPFSSPSPNPSSETDSTSQLSQSLLLNMRKSAEQGKVINSDFAVKTAVLEDVKKKWGEPDKTDWVPAAKGTYVTYSDQALVVGFNKGMQIFEVRSFDQKLQKVSLAKTKEVYGAPAYDVKLNGEEIIGYTAGQEFKIELVFPEPTHNNPNPLLDHYLVLYPQGTVNSMANDPGRQW</sequence>
<dbReference type="EMBL" id="CP007032">
    <property type="protein sequence ID" value="AHF06279.1"/>
    <property type="molecule type" value="Genomic_DNA"/>
</dbReference>
<dbReference type="Proteomes" id="UP000010847">
    <property type="component" value="Chromosome"/>
</dbReference>